<evidence type="ECO:0000313" key="3">
    <source>
        <dbReference type="Proteomes" id="UP001321749"/>
    </source>
</evidence>
<name>A0AAV9HC28_9PEZI</name>
<dbReference type="Proteomes" id="UP001321749">
    <property type="component" value="Unassembled WGS sequence"/>
</dbReference>
<feature type="compositionally biased region" description="Low complexity" evidence="1">
    <location>
        <begin position="70"/>
        <end position="79"/>
    </location>
</feature>
<feature type="compositionally biased region" description="Pro residues" evidence="1">
    <location>
        <begin position="88"/>
        <end position="98"/>
    </location>
</feature>
<evidence type="ECO:0000256" key="1">
    <source>
        <dbReference type="SAM" id="MobiDB-lite"/>
    </source>
</evidence>
<feature type="compositionally biased region" description="Acidic residues" evidence="1">
    <location>
        <begin position="184"/>
        <end position="193"/>
    </location>
</feature>
<sequence>MPIPECKACEALWPGLCFSCRFKKQEPPSYPSRLVNEIPPESATQPSPAARRLVGLRRDTRESSLESIRKSSSSSAESSPGLSTRAAGPPPIFVPSPTPESRSPSIAPVPDLNLLAVPPRNWTRRQRNESRLQSRSFSRASTPESDGFRHRIPTGTWQRPGYRSPTSYNLSNPPSSPRPAPLDFDLDDDDGFDFENPPPSPPSPRPTQLEFFSSPNSGPSLFAPLPPPRPSLASPSSSNPDTTPAPRRSLRLSSRTRRTS</sequence>
<feature type="compositionally biased region" description="Pro residues" evidence="1">
    <location>
        <begin position="196"/>
        <end position="205"/>
    </location>
</feature>
<reference evidence="2" key="1">
    <citation type="journal article" date="2023" name="Mol. Phylogenet. Evol.">
        <title>Genome-scale phylogeny and comparative genomics of the fungal order Sordariales.</title>
        <authorList>
            <person name="Hensen N."/>
            <person name="Bonometti L."/>
            <person name="Westerberg I."/>
            <person name="Brannstrom I.O."/>
            <person name="Guillou S."/>
            <person name="Cros-Aarteil S."/>
            <person name="Calhoun S."/>
            <person name="Haridas S."/>
            <person name="Kuo A."/>
            <person name="Mondo S."/>
            <person name="Pangilinan J."/>
            <person name="Riley R."/>
            <person name="LaButti K."/>
            <person name="Andreopoulos B."/>
            <person name="Lipzen A."/>
            <person name="Chen C."/>
            <person name="Yan M."/>
            <person name="Daum C."/>
            <person name="Ng V."/>
            <person name="Clum A."/>
            <person name="Steindorff A."/>
            <person name="Ohm R.A."/>
            <person name="Martin F."/>
            <person name="Silar P."/>
            <person name="Natvig D.O."/>
            <person name="Lalanne C."/>
            <person name="Gautier V."/>
            <person name="Ament-Velasquez S.L."/>
            <person name="Kruys A."/>
            <person name="Hutchinson M.I."/>
            <person name="Powell A.J."/>
            <person name="Barry K."/>
            <person name="Miller A.N."/>
            <person name="Grigoriev I.V."/>
            <person name="Debuchy R."/>
            <person name="Gladieux P."/>
            <person name="Hiltunen Thoren M."/>
            <person name="Johannesson H."/>
        </authorList>
    </citation>
    <scope>NUCLEOTIDE SEQUENCE</scope>
    <source>
        <strain evidence="2">PSN324</strain>
    </source>
</reference>
<protein>
    <submittedName>
        <fullName evidence="2">Uncharacterized protein</fullName>
    </submittedName>
</protein>
<feature type="region of interest" description="Disordered" evidence="1">
    <location>
        <begin position="26"/>
        <end position="260"/>
    </location>
</feature>
<reference evidence="2" key="2">
    <citation type="submission" date="2023-06" db="EMBL/GenBank/DDBJ databases">
        <authorList>
            <consortium name="Lawrence Berkeley National Laboratory"/>
            <person name="Mondo S.J."/>
            <person name="Hensen N."/>
            <person name="Bonometti L."/>
            <person name="Westerberg I."/>
            <person name="Brannstrom I.O."/>
            <person name="Guillou S."/>
            <person name="Cros-Aarteil S."/>
            <person name="Calhoun S."/>
            <person name="Haridas S."/>
            <person name="Kuo A."/>
            <person name="Pangilinan J."/>
            <person name="Riley R."/>
            <person name="Labutti K."/>
            <person name="Andreopoulos B."/>
            <person name="Lipzen A."/>
            <person name="Chen C."/>
            <person name="Yanf M."/>
            <person name="Daum C."/>
            <person name="Ng V."/>
            <person name="Clum A."/>
            <person name="Steindorff A."/>
            <person name="Ohm R."/>
            <person name="Martin F."/>
            <person name="Silar P."/>
            <person name="Natvig D."/>
            <person name="Lalanne C."/>
            <person name="Gautier V."/>
            <person name="Ament-Velasquez S.L."/>
            <person name="Kruys A."/>
            <person name="Hutchinson M.I."/>
            <person name="Powell A.J."/>
            <person name="Barry K."/>
            <person name="Miller A.N."/>
            <person name="Grigoriev I.V."/>
            <person name="Debuchy R."/>
            <person name="Gladieux P."/>
            <person name="Thoren M.H."/>
            <person name="Johannesson H."/>
        </authorList>
    </citation>
    <scope>NUCLEOTIDE SEQUENCE</scope>
    <source>
        <strain evidence="2">PSN324</strain>
    </source>
</reference>
<organism evidence="2 3">
    <name type="scientific">Cladorrhinum samala</name>
    <dbReference type="NCBI Taxonomy" id="585594"/>
    <lineage>
        <taxon>Eukaryota</taxon>
        <taxon>Fungi</taxon>
        <taxon>Dikarya</taxon>
        <taxon>Ascomycota</taxon>
        <taxon>Pezizomycotina</taxon>
        <taxon>Sordariomycetes</taxon>
        <taxon>Sordariomycetidae</taxon>
        <taxon>Sordariales</taxon>
        <taxon>Podosporaceae</taxon>
        <taxon>Cladorrhinum</taxon>
    </lineage>
</organism>
<accession>A0AAV9HC28</accession>
<dbReference type="EMBL" id="MU865078">
    <property type="protein sequence ID" value="KAK4458208.1"/>
    <property type="molecule type" value="Genomic_DNA"/>
</dbReference>
<gene>
    <name evidence="2" type="ORF">QBC42DRAFT_290778</name>
</gene>
<proteinExistence type="predicted"/>
<feature type="compositionally biased region" description="Polar residues" evidence="1">
    <location>
        <begin position="164"/>
        <end position="173"/>
    </location>
</feature>
<keyword evidence="3" id="KW-1185">Reference proteome</keyword>
<feature type="compositionally biased region" description="Basic and acidic residues" evidence="1">
    <location>
        <begin position="56"/>
        <end position="69"/>
    </location>
</feature>
<feature type="compositionally biased region" description="Polar residues" evidence="1">
    <location>
        <begin position="133"/>
        <end position="144"/>
    </location>
</feature>
<feature type="compositionally biased region" description="Basic residues" evidence="1">
    <location>
        <begin position="248"/>
        <end position="260"/>
    </location>
</feature>
<dbReference type="AlphaFoldDB" id="A0AAV9HC28"/>
<evidence type="ECO:0000313" key="2">
    <source>
        <dbReference type="EMBL" id="KAK4458208.1"/>
    </source>
</evidence>
<comment type="caution">
    <text evidence="2">The sequence shown here is derived from an EMBL/GenBank/DDBJ whole genome shotgun (WGS) entry which is preliminary data.</text>
</comment>